<comment type="similarity">
    <text evidence="4">Belongs to the GPI inositol-deacylase family.</text>
</comment>
<evidence type="ECO:0000256" key="3">
    <source>
        <dbReference type="ARBA" id="ARBA00022737"/>
    </source>
</evidence>
<dbReference type="InterPro" id="IPR027417">
    <property type="entry name" value="P-loop_NTPase"/>
</dbReference>
<evidence type="ECO:0000313" key="8">
    <source>
        <dbReference type="EMBL" id="KIW90860.1"/>
    </source>
</evidence>
<dbReference type="SUPFAM" id="SSF50978">
    <property type="entry name" value="WD40 repeat-like"/>
    <property type="match status" value="2"/>
</dbReference>
<dbReference type="SMART" id="SM00320">
    <property type="entry name" value="WD40"/>
    <property type="match status" value="4"/>
</dbReference>
<dbReference type="InterPro" id="IPR029058">
    <property type="entry name" value="AB_hydrolase_fold"/>
</dbReference>
<dbReference type="PANTHER" id="PTHR10039">
    <property type="entry name" value="AMELOGENIN"/>
    <property type="match status" value="1"/>
</dbReference>
<dbReference type="InterPro" id="IPR015943">
    <property type="entry name" value="WD40/YVTN_repeat-like_dom_sf"/>
</dbReference>
<evidence type="ECO:0000313" key="9">
    <source>
        <dbReference type="Proteomes" id="UP000053789"/>
    </source>
</evidence>
<keyword evidence="4" id="KW-0472">Membrane</keyword>
<dbReference type="GO" id="GO:0005789">
    <property type="term" value="C:endoplasmic reticulum membrane"/>
    <property type="evidence" value="ECO:0007669"/>
    <property type="project" value="UniProtKB-SubCell"/>
</dbReference>
<accession>A0A0D2HJB4</accession>
<evidence type="ECO:0000256" key="1">
    <source>
        <dbReference type="ARBA" id="ARBA00003496"/>
    </source>
</evidence>
<gene>
    <name evidence="8" type="ORF">Z519_08643</name>
</gene>
<dbReference type="GO" id="GO:0015031">
    <property type="term" value="P:protein transport"/>
    <property type="evidence" value="ECO:0007669"/>
    <property type="project" value="UniProtKB-KW"/>
</dbReference>
<dbReference type="Pfam" id="PF22939">
    <property type="entry name" value="WHD_GPIID"/>
    <property type="match status" value="1"/>
</dbReference>
<dbReference type="InterPro" id="IPR036322">
    <property type="entry name" value="WD40_repeat_dom_sf"/>
</dbReference>
<dbReference type="Gene3D" id="2.130.10.10">
    <property type="entry name" value="YVTN repeat-like/Quinoprotein amine dehydrogenase"/>
    <property type="match status" value="3"/>
</dbReference>
<proteinExistence type="inferred from homology"/>
<sequence length="1597" mass="178167">MDSGQASHGRSRNKDDMQWEVASSPKKLFGMLPYRSSEGKQVRQRAGSNPRGLTPLYSPAEPQVDFVFVHGLRGGSVKTWCKNENLRLFWPKEWIAADDDLKDRVRTSSFGYANDWLTPKASQLTLHDFGRDLLHQLENSPYLRREQHTPIVLIGHSMGGLVIKKAYLLAHHQGKAILNRIKCIVFLATPHRGSIAAERLNGFLDLVGCEKGYVEDLRRNSSSLQAINDDFRSVAHPGKLRLWSFYETRGMVRSHLIVKQDSAVLGYDGEEVNMIFADHREICKFDSPQDENYVTLRNTFLTITDSLTSESRQDALQYKAGQMESIATYLNIGHSPQSDLDQHRDKQTEESCTWLEARRVFQMWRDGTRESPHVAEGPSRSPTVQNRLVKSMNGRCSIFWLSGKAGAGKSVCAAHVITHLQSQRRDCSYHFFRTGERANTRISPMLLSLAFQMAEIAPNIREALITMQESRGTFDEDDDGAVWRKFFVNLILKSEIRRPQYWVIDGVDECAEVEKLFLKLNTIDCLFDLRIFMTGRQTPILEALFRRLDSSIHKTMDSIQSVNTQSDMRLYLNSRLDYFPVDDPAKRNALVERLLAKANDSFLWLTLVTQELEAVYSETSIAQIFEEVPLGMSAFYERSVQSLLRSKRQGEREVAKAVLIWSTCAMRPLKLEELMVALNEYEGCRVPNLRALIEGPCNGLLFIDNDGRVQLVHATAREYLLEVLESLFEVTHRAGHERLATTCLECLGKEMSASRGRHLGGSEYGRLRSRSVFANYASSAFSEHFAASPSTSDRLLKDVSNFLSTKALTWIEHIAMEQPSLYPLIRAAKNFKGFLKSRGDRKLQLCEYSKTLDDWATDIMRVVTKFGHNLRSHPSSIHSLIPSIAPKQSRLFQTVRRGPKWLECVGSASETWDDCISTIEYRDSWAISLATGANVFAIGMKSGVVTVYDQSTCQERLSVQHKNWEESTSSVPGVTAKPPTAVRLLAFASSDTRFASASSRSICVWSMGGELLDILPLQIPCVSLKFSVNQKELLGVTTSSQVVRWRSSQEADVADVLGHCRRPLTARNTEHQELALRHQTPLAAAISPDQSMVALLYRGRPIHLCSLEDNTVLGLCGRDVGSKARNISVQTALFNPNPELNLLAVAYQDGELAIYDAWAQKELVKVEGDAYSLAATPDGRTLGSGNYRGTIHVWDFETLCLLYSIKSGLDDVRELAFTGDGLLIVDIRYSRTKVWEPSALVHQPTKGDASTSSAGALGAPVVGTNGDIISITTMCPDEAGELIFAGRDDGSVVAYEVSTGLFHAEIYSHGHGHFISRIAFENGLIASADGGGRVIVRRFTGVCAQTEQNSGEVVLQCNMVGPLRQLLFSHGGLYLLGATETQRVIWNLQARQKCLDGSTLGGHWVRLGPSLGVLNTDHSLQLHDWDTMQHVVTLPMDMPPSFDASIAANLIPQILAQDSESNVVACTFSQRGSSKICVLGWTVSPINSEAVKTQHPRSFSLELPARDVKEIVGLCSDLIIFLDRDLWICSVKLQDSKKEVLPKIERHFFIPPEFLSGSSALRPMITAQHHIVFAKETELAIVKGGLSWGHTSYTRDG</sequence>
<feature type="domain" description="GPI inositol-deacylase winged helix" evidence="6">
    <location>
        <begin position="651"/>
        <end position="725"/>
    </location>
</feature>
<dbReference type="SUPFAM" id="SSF52540">
    <property type="entry name" value="P-loop containing nucleoside triphosphate hydrolases"/>
    <property type="match status" value="1"/>
</dbReference>
<dbReference type="InterPro" id="IPR001680">
    <property type="entry name" value="WD40_rpt"/>
</dbReference>
<evidence type="ECO:0000259" key="6">
    <source>
        <dbReference type="Pfam" id="PF22939"/>
    </source>
</evidence>
<protein>
    <recommendedName>
        <fullName evidence="2 4">GPI inositol-deacylase</fullName>
        <ecNumber evidence="4">3.1.-.-</ecNumber>
    </recommendedName>
</protein>
<keyword evidence="4" id="KW-0256">Endoplasmic reticulum</keyword>
<comment type="subcellular location">
    <subcellularLocation>
        <location evidence="4">Endoplasmic reticulum membrane</location>
    </subcellularLocation>
</comment>
<dbReference type="InterPro" id="IPR054471">
    <property type="entry name" value="GPIID_WHD"/>
</dbReference>
<feature type="domain" description="Nephrocystin 3-like N-terminal" evidence="7">
    <location>
        <begin position="393"/>
        <end position="536"/>
    </location>
</feature>
<keyword evidence="3" id="KW-0677">Repeat</keyword>
<organism evidence="8 9">
    <name type="scientific">Cladophialophora bantiana (strain ATCC 10958 / CBS 173.52 / CDC B-1940 / NIH 8579)</name>
    <name type="common">Xylohypha bantiana</name>
    <dbReference type="NCBI Taxonomy" id="1442370"/>
    <lineage>
        <taxon>Eukaryota</taxon>
        <taxon>Fungi</taxon>
        <taxon>Dikarya</taxon>
        <taxon>Ascomycota</taxon>
        <taxon>Pezizomycotina</taxon>
        <taxon>Eurotiomycetes</taxon>
        <taxon>Chaetothyriomycetidae</taxon>
        <taxon>Chaetothyriales</taxon>
        <taxon>Herpotrichiellaceae</taxon>
        <taxon>Cladophialophora</taxon>
    </lineage>
</organism>
<keyword evidence="4" id="KW-0813">Transport</keyword>
<dbReference type="Gene3D" id="3.40.50.1820">
    <property type="entry name" value="alpha/beta hydrolase"/>
    <property type="match status" value="1"/>
</dbReference>
<dbReference type="SUPFAM" id="SSF53474">
    <property type="entry name" value="alpha/beta-Hydrolases"/>
    <property type="match status" value="1"/>
</dbReference>
<evidence type="ECO:0000259" key="5">
    <source>
        <dbReference type="Pfam" id="PF07819"/>
    </source>
</evidence>
<evidence type="ECO:0000256" key="2">
    <source>
        <dbReference type="ARBA" id="ARBA00015856"/>
    </source>
</evidence>
<dbReference type="InterPro" id="IPR056884">
    <property type="entry name" value="NPHP3-like_N"/>
</dbReference>
<dbReference type="VEuPathDB" id="FungiDB:Z519_08643"/>
<dbReference type="GeneID" id="27701571"/>
<dbReference type="Gene3D" id="3.40.50.300">
    <property type="entry name" value="P-loop containing nucleotide triphosphate hydrolases"/>
    <property type="match status" value="1"/>
</dbReference>
<dbReference type="PANTHER" id="PTHR10039:SF16">
    <property type="entry name" value="GPI INOSITOL-DEACYLASE"/>
    <property type="match status" value="1"/>
</dbReference>
<dbReference type="EMBL" id="KN846992">
    <property type="protein sequence ID" value="KIW90860.1"/>
    <property type="molecule type" value="Genomic_DNA"/>
</dbReference>
<dbReference type="Pfam" id="PF24883">
    <property type="entry name" value="NPHP3_N"/>
    <property type="match status" value="1"/>
</dbReference>
<evidence type="ECO:0000256" key="4">
    <source>
        <dbReference type="RuleBase" id="RU365011"/>
    </source>
</evidence>
<dbReference type="OrthoDB" id="4132932at2759"/>
<keyword evidence="4" id="KW-0378">Hydrolase</keyword>
<comment type="function">
    <text evidence="1 4">Involved in inositol deacylation of GPI-anchored proteins which plays important roles in the quality control and ER-associated degradation of GPI-anchored proteins.</text>
</comment>
<dbReference type="EC" id="3.1.-.-" evidence="4"/>
<feature type="domain" description="GPI inositol-deacylase PGAP1-like alpha/beta" evidence="5">
    <location>
        <begin position="144"/>
        <end position="196"/>
    </location>
</feature>
<dbReference type="Proteomes" id="UP000053789">
    <property type="component" value="Unassembled WGS sequence"/>
</dbReference>
<dbReference type="RefSeq" id="XP_016617529.1">
    <property type="nucleotide sequence ID" value="XM_016766371.1"/>
</dbReference>
<dbReference type="InterPro" id="IPR012908">
    <property type="entry name" value="PGAP1-ab_dom-like"/>
</dbReference>
<reference evidence="8" key="1">
    <citation type="submission" date="2015-01" db="EMBL/GenBank/DDBJ databases">
        <title>The Genome Sequence of Cladophialophora bantiana CBS 173.52.</title>
        <authorList>
            <consortium name="The Broad Institute Genomics Platform"/>
            <person name="Cuomo C."/>
            <person name="de Hoog S."/>
            <person name="Gorbushina A."/>
            <person name="Stielow B."/>
            <person name="Teixiera M."/>
            <person name="Abouelleil A."/>
            <person name="Chapman S.B."/>
            <person name="Priest M."/>
            <person name="Young S.K."/>
            <person name="Wortman J."/>
            <person name="Nusbaum C."/>
            <person name="Birren B."/>
        </authorList>
    </citation>
    <scope>NUCLEOTIDE SEQUENCE [LARGE SCALE GENOMIC DNA]</scope>
    <source>
        <strain evidence="8">CBS 173.52</strain>
    </source>
</reference>
<keyword evidence="4" id="KW-0653">Protein transport</keyword>
<dbReference type="HOGENOM" id="CLU_001384_1_0_1"/>
<evidence type="ECO:0000259" key="7">
    <source>
        <dbReference type="Pfam" id="PF24883"/>
    </source>
</evidence>
<dbReference type="GO" id="GO:0016788">
    <property type="term" value="F:hydrolase activity, acting on ester bonds"/>
    <property type="evidence" value="ECO:0007669"/>
    <property type="project" value="InterPro"/>
</dbReference>
<keyword evidence="9" id="KW-1185">Reference proteome</keyword>
<name>A0A0D2HJB4_CLAB1</name>
<dbReference type="Pfam" id="PF07819">
    <property type="entry name" value="PGAP1"/>
    <property type="match status" value="1"/>
</dbReference>